<gene>
    <name evidence="2" type="ORF">AUJ29_02135</name>
</gene>
<dbReference type="EMBL" id="MNVB01000048">
    <property type="protein sequence ID" value="OIO16924.1"/>
    <property type="molecule type" value="Genomic_DNA"/>
</dbReference>
<keyword evidence="1" id="KW-1133">Transmembrane helix</keyword>
<comment type="caution">
    <text evidence="2">The sequence shown here is derived from an EMBL/GenBank/DDBJ whole genome shotgun (WGS) entry which is preliminary data.</text>
</comment>
<feature type="transmembrane region" description="Helical" evidence="1">
    <location>
        <begin position="55"/>
        <end position="75"/>
    </location>
</feature>
<feature type="transmembrane region" description="Helical" evidence="1">
    <location>
        <begin position="204"/>
        <end position="225"/>
    </location>
</feature>
<evidence type="ECO:0000256" key="1">
    <source>
        <dbReference type="SAM" id="Phobius"/>
    </source>
</evidence>
<feature type="transmembrane region" description="Helical" evidence="1">
    <location>
        <begin position="29"/>
        <end position="49"/>
    </location>
</feature>
<accession>A0A1J4TX68</accession>
<evidence type="ECO:0000313" key="2">
    <source>
        <dbReference type="EMBL" id="OIO16924.1"/>
    </source>
</evidence>
<sequence length="279" mass="33023">MAEYFTAILLARVIKQRSSNIIKRENNKIVSIYLSYFYSLLIIIGLEVSLLKPDFFWWALFALLIGDLFFIWLATHRKFNMNFFNFLISPFLFMLGGLLFLLFLDSFFLKEIIIIFLLIASSVFLRRLIVRNYYQYDCKNHSLSGISRILNMSIVFFFFGAFFNLHSFMRFPIWMLVFFSYLVVGLTVYQYFCISKIRSGYSGLFILFSSLMLAELFYVINWLPFLSHTKALLMVSAYYFIINLARHYLVGTLARQVYARYSFVTGLIWVVAFVSSRWT</sequence>
<feature type="transmembrane region" description="Helical" evidence="1">
    <location>
        <begin position="146"/>
        <end position="165"/>
    </location>
</feature>
<name>A0A1J4TX68_9BACT</name>
<proteinExistence type="predicted"/>
<feature type="transmembrane region" description="Helical" evidence="1">
    <location>
        <begin position="107"/>
        <end position="125"/>
    </location>
</feature>
<protein>
    <submittedName>
        <fullName evidence="2">Uncharacterized protein</fullName>
    </submittedName>
</protein>
<feature type="transmembrane region" description="Helical" evidence="1">
    <location>
        <begin position="231"/>
        <end position="249"/>
    </location>
</feature>
<dbReference type="Proteomes" id="UP000182465">
    <property type="component" value="Unassembled WGS sequence"/>
</dbReference>
<reference evidence="2 3" key="1">
    <citation type="journal article" date="2016" name="Environ. Microbiol.">
        <title>Genomic resolution of a cold subsurface aquifer community provides metabolic insights for novel microbes adapted to high CO concentrations.</title>
        <authorList>
            <person name="Probst A.J."/>
            <person name="Castelle C.J."/>
            <person name="Singh A."/>
            <person name="Brown C.T."/>
            <person name="Anantharaman K."/>
            <person name="Sharon I."/>
            <person name="Hug L.A."/>
            <person name="Burstein D."/>
            <person name="Emerson J.B."/>
            <person name="Thomas B.C."/>
            <person name="Banfield J.F."/>
        </authorList>
    </citation>
    <scope>NUCLEOTIDE SEQUENCE [LARGE SCALE GENOMIC DNA]</scope>
    <source>
        <strain evidence="2">CG1_02_38_13</strain>
    </source>
</reference>
<evidence type="ECO:0000313" key="3">
    <source>
        <dbReference type="Proteomes" id="UP000182465"/>
    </source>
</evidence>
<dbReference type="AlphaFoldDB" id="A0A1J4TX68"/>
<feature type="transmembrane region" description="Helical" evidence="1">
    <location>
        <begin position="82"/>
        <end position="101"/>
    </location>
</feature>
<keyword evidence="1" id="KW-0812">Transmembrane</keyword>
<keyword evidence="1" id="KW-0472">Membrane</keyword>
<feature type="transmembrane region" description="Helical" evidence="1">
    <location>
        <begin position="261"/>
        <end position="278"/>
    </location>
</feature>
<feature type="transmembrane region" description="Helical" evidence="1">
    <location>
        <begin position="171"/>
        <end position="192"/>
    </location>
</feature>
<organism evidence="2 3">
    <name type="scientific">Candidatus Kuenenbacteria bacterium CG1_02_38_13</name>
    <dbReference type="NCBI Taxonomy" id="1805235"/>
    <lineage>
        <taxon>Bacteria</taxon>
        <taxon>Candidatus Kueneniibacteriota</taxon>
    </lineage>
</organism>